<organism evidence="2">
    <name type="scientific">Tanacetum cinerariifolium</name>
    <name type="common">Dalmatian daisy</name>
    <name type="synonym">Chrysanthemum cinerariifolium</name>
    <dbReference type="NCBI Taxonomy" id="118510"/>
    <lineage>
        <taxon>Eukaryota</taxon>
        <taxon>Viridiplantae</taxon>
        <taxon>Streptophyta</taxon>
        <taxon>Embryophyta</taxon>
        <taxon>Tracheophyta</taxon>
        <taxon>Spermatophyta</taxon>
        <taxon>Magnoliopsida</taxon>
        <taxon>eudicotyledons</taxon>
        <taxon>Gunneridae</taxon>
        <taxon>Pentapetalae</taxon>
        <taxon>asterids</taxon>
        <taxon>campanulids</taxon>
        <taxon>Asterales</taxon>
        <taxon>Asteraceae</taxon>
        <taxon>Asteroideae</taxon>
        <taxon>Anthemideae</taxon>
        <taxon>Anthemidinae</taxon>
        <taxon>Tanacetum</taxon>
    </lineage>
</organism>
<feature type="compositionally biased region" description="Basic and acidic residues" evidence="1">
    <location>
        <begin position="85"/>
        <end position="95"/>
    </location>
</feature>
<name>A0A699S470_TANCI</name>
<evidence type="ECO:0000313" key="2">
    <source>
        <dbReference type="EMBL" id="GFC92240.1"/>
    </source>
</evidence>
<feature type="non-terminal residue" evidence="2">
    <location>
        <position position="1"/>
    </location>
</feature>
<feature type="region of interest" description="Disordered" evidence="1">
    <location>
        <begin position="85"/>
        <end position="109"/>
    </location>
</feature>
<feature type="region of interest" description="Disordered" evidence="1">
    <location>
        <begin position="164"/>
        <end position="199"/>
    </location>
</feature>
<reference evidence="2" key="1">
    <citation type="journal article" date="2019" name="Sci. Rep.">
        <title>Draft genome of Tanacetum cinerariifolium, the natural source of mosquito coil.</title>
        <authorList>
            <person name="Yamashiro T."/>
            <person name="Shiraishi A."/>
            <person name="Satake H."/>
            <person name="Nakayama K."/>
        </authorList>
    </citation>
    <scope>NUCLEOTIDE SEQUENCE</scope>
</reference>
<sequence>ENKPNVAGKGPTWLFDLDYLTDSMNYHPVTAENETNKTAGPKKAYHSAGTQDNINAGNSKLEAEHIQEYCILPLWSSYTSTVKSSEAKNGDEKLIGDTGSKTNKESVDQEDQAFLEELERLKRQANEADDAAKTLRKTFDQGTEDLLLQAGAARASNTNFVNTASTPVDTASTPINTASPSRHVSVARPSYPKDSYANQDDYKISSLEDIHEVPNDGILTSAS</sequence>
<dbReference type="EMBL" id="BKCJ011136544">
    <property type="protein sequence ID" value="GFC92240.1"/>
    <property type="molecule type" value="Genomic_DNA"/>
</dbReference>
<feature type="compositionally biased region" description="Polar residues" evidence="1">
    <location>
        <begin position="164"/>
        <end position="182"/>
    </location>
</feature>
<accession>A0A699S470</accession>
<dbReference type="AlphaFoldDB" id="A0A699S470"/>
<evidence type="ECO:0000256" key="1">
    <source>
        <dbReference type="SAM" id="MobiDB-lite"/>
    </source>
</evidence>
<gene>
    <name evidence="2" type="ORF">Tci_864210</name>
</gene>
<protein>
    <submittedName>
        <fullName evidence="2">Uncharacterized protein</fullName>
    </submittedName>
</protein>
<feature type="region of interest" description="Disordered" evidence="1">
    <location>
        <begin position="31"/>
        <end position="51"/>
    </location>
</feature>
<proteinExistence type="predicted"/>
<comment type="caution">
    <text evidence="2">The sequence shown here is derived from an EMBL/GenBank/DDBJ whole genome shotgun (WGS) entry which is preliminary data.</text>
</comment>